<reference evidence="2 3" key="1">
    <citation type="submission" date="2011-08" db="EMBL/GenBank/DDBJ databases">
        <title>The Genome Sequence of Johnsonella ignava ATCC 51276.</title>
        <authorList>
            <consortium name="The Broad Institute Genome Sequencing Platform"/>
            <person name="Earl A."/>
            <person name="Ward D."/>
            <person name="Feldgarden M."/>
            <person name="Gevers D."/>
            <person name="Izard J."/>
            <person name="Blanton J.M."/>
            <person name="Baranova O.V."/>
            <person name="Dewhirst F.E."/>
            <person name="Young S.K."/>
            <person name="Zeng Q."/>
            <person name="Gargeya S."/>
            <person name="Fitzgerald M."/>
            <person name="Haas B."/>
            <person name="Abouelleil A."/>
            <person name="Alvarado L."/>
            <person name="Arachchi H.M."/>
            <person name="Berlin A."/>
            <person name="Brown A."/>
            <person name="Chapman S.B."/>
            <person name="Chen Z."/>
            <person name="Dunbar C."/>
            <person name="Freedman E."/>
            <person name="Gearin G."/>
            <person name="Gellesch M."/>
            <person name="Goldberg J."/>
            <person name="Griggs A."/>
            <person name="Gujja S."/>
            <person name="Heiman D."/>
            <person name="Howarth C."/>
            <person name="Larson L."/>
            <person name="Lui A."/>
            <person name="MacDonald P.J.P."/>
            <person name="Montmayeur A."/>
            <person name="Murphy C."/>
            <person name="Neiman D."/>
            <person name="Pearson M."/>
            <person name="Priest M."/>
            <person name="Roberts A."/>
            <person name="Saif S."/>
            <person name="Shea T."/>
            <person name="Shenoy N."/>
            <person name="Sisk P."/>
            <person name="Stolte C."/>
            <person name="Sykes S."/>
            <person name="Wortman J."/>
            <person name="Nusbaum C."/>
            <person name="Birren B."/>
        </authorList>
    </citation>
    <scope>NUCLEOTIDE SEQUENCE [LARGE SCALE GENOMIC DNA]</scope>
    <source>
        <strain evidence="2 3">ATCC 51276</strain>
    </source>
</reference>
<evidence type="ECO:0008006" key="4">
    <source>
        <dbReference type="Google" id="ProtNLM"/>
    </source>
</evidence>
<sequence>MAQTKSSDSSDIKKSESKSSDTKNSSKTTSKESSVSVKSTLKNFTEGKTSIQYPVLSGIDDASKLAKINGLIEDNARSIINAMGIDSTEDTLDIKANIINSDRKRISISYTGTLKKASDTDKTNIFYSNTIDLDNAANLSLKDFADPYTIAGYVLSDDVEIVSSYKSASDYFMQHRADTGIDYYTKLFSEADFPLKTENGKKIFPKSFSYIKNGDVYVSIPTDHTSEDYILVKFSPSSK</sequence>
<organism evidence="2 3">
    <name type="scientific">Johnsonella ignava ATCC 51276</name>
    <dbReference type="NCBI Taxonomy" id="679200"/>
    <lineage>
        <taxon>Bacteria</taxon>
        <taxon>Bacillati</taxon>
        <taxon>Bacillota</taxon>
        <taxon>Clostridia</taxon>
        <taxon>Lachnospirales</taxon>
        <taxon>Lachnospiraceae</taxon>
        <taxon>Johnsonella</taxon>
    </lineage>
</organism>
<feature type="compositionally biased region" description="Basic and acidic residues" evidence="1">
    <location>
        <begin position="8"/>
        <end position="21"/>
    </location>
</feature>
<accession>G5GGB6</accession>
<evidence type="ECO:0000256" key="1">
    <source>
        <dbReference type="SAM" id="MobiDB-lite"/>
    </source>
</evidence>
<comment type="caution">
    <text evidence="2">The sequence shown here is derived from an EMBL/GenBank/DDBJ whole genome shotgun (WGS) entry which is preliminary data.</text>
</comment>
<feature type="region of interest" description="Disordered" evidence="1">
    <location>
        <begin position="1"/>
        <end position="38"/>
    </location>
</feature>
<evidence type="ECO:0000313" key="2">
    <source>
        <dbReference type="EMBL" id="EHI56326.1"/>
    </source>
</evidence>
<dbReference type="EMBL" id="ACZL01000011">
    <property type="protein sequence ID" value="EHI56326.1"/>
    <property type="molecule type" value="Genomic_DNA"/>
</dbReference>
<gene>
    <name evidence="2" type="ORF">HMPREF9333_00606</name>
</gene>
<keyword evidence="3" id="KW-1185">Reference proteome</keyword>
<feature type="compositionally biased region" description="Low complexity" evidence="1">
    <location>
        <begin position="22"/>
        <end position="38"/>
    </location>
</feature>
<proteinExistence type="predicted"/>
<dbReference type="STRING" id="679200.HMPREF9333_00606"/>
<name>G5GGB6_9FIRM</name>
<protein>
    <recommendedName>
        <fullName evidence="4">Deacetylase PdaC domain-containing protein</fullName>
    </recommendedName>
</protein>
<dbReference type="HOGENOM" id="CLU_082976_0_0_9"/>
<evidence type="ECO:0000313" key="3">
    <source>
        <dbReference type="Proteomes" id="UP000003011"/>
    </source>
</evidence>
<dbReference type="AlphaFoldDB" id="G5GGB6"/>
<dbReference type="eggNOG" id="ENOG5032VFZ">
    <property type="taxonomic scope" value="Bacteria"/>
</dbReference>
<dbReference type="Proteomes" id="UP000003011">
    <property type="component" value="Unassembled WGS sequence"/>
</dbReference>